<organism evidence="3 4">
    <name type="scientific">Clytia hemisphaerica</name>
    <dbReference type="NCBI Taxonomy" id="252671"/>
    <lineage>
        <taxon>Eukaryota</taxon>
        <taxon>Metazoa</taxon>
        <taxon>Cnidaria</taxon>
        <taxon>Hydrozoa</taxon>
        <taxon>Hydroidolina</taxon>
        <taxon>Leptothecata</taxon>
        <taxon>Obeliida</taxon>
        <taxon>Clytiidae</taxon>
        <taxon>Clytia</taxon>
    </lineage>
</organism>
<feature type="compositionally biased region" description="Pro residues" evidence="1">
    <location>
        <begin position="138"/>
        <end position="151"/>
    </location>
</feature>
<dbReference type="EnsemblMetazoa" id="CLYHEMT000582.1">
    <property type="protein sequence ID" value="CLYHEMP000582.1"/>
    <property type="gene ID" value="CLYHEMG000582"/>
</dbReference>
<keyword evidence="2" id="KW-0812">Transmembrane</keyword>
<sequence length="221" mass="24612">MPFGNGFLDDRPFRPNRLLDFDDNPSLMGIGGHRGRGGRGGARGHMRGRQGRFQHDRHYMAHNNRRVATNILGRSSAQQRCNDDSIIPLNAETNVCCLVTKIDMNGNPVLVCRNIQCTNILHTKDSIQYYDQPLSAAIPPPEYQSGPPSPNTHPALNNNSRPPLTQMNNLKNVSTTAHQLTEEHVDHFGKLYGCKTMTNIIVMVLAVVFFAIFLTLLVLLA</sequence>
<name>A0A7M5UPQ7_9CNID</name>
<evidence type="ECO:0000256" key="2">
    <source>
        <dbReference type="SAM" id="Phobius"/>
    </source>
</evidence>
<dbReference type="EnsemblMetazoa" id="CLYHEMT000582.2">
    <property type="protein sequence ID" value="CLYHEMP000582.2"/>
    <property type="gene ID" value="CLYHEMG000582"/>
</dbReference>
<feature type="compositionally biased region" description="Basic residues" evidence="1">
    <location>
        <begin position="33"/>
        <end position="48"/>
    </location>
</feature>
<feature type="region of interest" description="Disordered" evidence="1">
    <location>
        <begin position="138"/>
        <end position="163"/>
    </location>
</feature>
<feature type="region of interest" description="Disordered" evidence="1">
    <location>
        <begin position="29"/>
        <end position="48"/>
    </location>
</feature>
<evidence type="ECO:0000256" key="1">
    <source>
        <dbReference type="SAM" id="MobiDB-lite"/>
    </source>
</evidence>
<keyword evidence="4" id="KW-1185">Reference proteome</keyword>
<reference evidence="3" key="1">
    <citation type="submission" date="2021-01" db="UniProtKB">
        <authorList>
            <consortium name="EnsemblMetazoa"/>
        </authorList>
    </citation>
    <scope>IDENTIFICATION</scope>
</reference>
<evidence type="ECO:0000313" key="4">
    <source>
        <dbReference type="Proteomes" id="UP000594262"/>
    </source>
</evidence>
<keyword evidence="2" id="KW-0472">Membrane</keyword>
<dbReference type="AlphaFoldDB" id="A0A7M5UPQ7"/>
<protein>
    <submittedName>
        <fullName evidence="3">Uncharacterized protein</fullName>
    </submittedName>
</protein>
<dbReference type="Proteomes" id="UP000594262">
    <property type="component" value="Unplaced"/>
</dbReference>
<accession>A0A7M5UPQ7</accession>
<feature type="compositionally biased region" description="Polar residues" evidence="1">
    <location>
        <begin position="152"/>
        <end position="163"/>
    </location>
</feature>
<feature type="transmembrane region" description="Helical" evidence="2">
    <location>
        <begin position="200"/>
        <end position="220"/>
    </location>
</feature>
<proteinExistence type="predicted"/>
<keyword evidence="2" id="KW-1133">Transmembrane helix</keyword>
<evidence type="ECO:0000313" key="3">
    <source>
        <dbReference type="EnsemblMetazoa" id="CLYHEMP000582.2"/>
    </source>
</evidence>